<dbReference type="GeneID" id="40925031"/>
<sequence length="217" mass="24969">MQDNIELVREANRKKIEKVMNELEVVDYDTVSKCLPRLLAEGSLKLDHSVYTPADPSTNLPRGVGRYLLYDHDSSDPFSIWIFAFAPRQKTTIHDHKYKGTVTVLEGPISEKFYQPTGEKSARLVNRIDRYRFHSNGDDLTSTFVHQLKCRTGLNVSISVTLHIYNMEAYLVNFDGNKIDQRNLNIIYFKDKTGINKHNLSYTKVGPDLNEPISYKI</sequence>
<dbReference type="OrthoDB" id="7059163at2"/>
<evidence type="ECO:0000313" key="2">
    <source>
        <dbReference type="Proteomes" id="UP000001060"/>
    </source>
</evidence>
<dbReference type="SUPFAM" id="SSF51182">
    <property type="entry name" value="RmlC-like cupins"/>
    <property type="match status" value="1"/>
</dbReference>
<dbReference type="InterPro" id="IPR011051">
    <property type="entry name" value="RmlC_Cupin_sf"/>
</dbReference>
<dbReference type="Gene3D" id="2.60.120.10">
    <property type="entry name" value="Jelly Rolls"/>
    <property type="match status" value="1"/>
</dbReference>
<protein>
    <recommendedName>
        <fullName evidence="3">Cysteine dioxygenase type I</fullName>
    </recommendedName>
</protein>
<proteinExistence type="predicted"/>
<keyword evidence="2" id="KW-1185">Reference proteome</keyword>
<dbReference type="InterPro" id="IPR014710">
    <property type="entry name" value="RmlC-like_jellyroll"/>
</dbReference>
<name>D3HQH1_LEGLN</name>
<gene>
    <name evidence="1" type="ordered locus">LLO_0797</name>
</gene>
<evidence type="ECO:0000313" key="1">
    <source>
        <dbReference type="EMBL" id="CBJ11141.1"/>
    </source>
</evidence>
<dbReference type="Proteomes" id="UP000001060">
    <property type="component" value="Chromosome"/>
</dbReference>
<dbReference type="eggNOG" id="ENOG5030NSF">
    <property type="taxonomic scope" value="Bacteria"/>
</dbReference>
<dbReference type="KEGG" id="llo:LLO_0797"/>
<reference evidence="1 2" key="1">
    <citation type="journal article" date="2010" name="PLoS Genet.">
        <title>Analysis of the Legionella longbeachae genome and transcriptome uncovers unique strategies to cause Legionnaires' disease.</title>
        <authorList>
            <person name="Cazalet C."/>
            <person name="Gomez-Valero L."/>
            <person name="Rusniok C."/>
            <person name="Lomma M."/>
            <person name="Dervins-Ravault D."/>
            <person name="Newton H."/>
            <person name="Sansom F."/>
            <person name="Jarraud S."/>
            <person name="Zidane N."/>
            <person name="Ma L."/>
            <person name="Bouchier C."/>
            <person name="Etienne J."/>
            <person name="Hartland E."/>
            <person name="Buchrieser C."/>
        </authorList>
    </citation>
    <scope>NUCLEOTIDE SEQUENCE [LARGE SCALE GENOMIC DNA]</scope>
    <source>
        <strain evidence="1 2">NSW150</strain>
    </source>
</reference>
<dbReference type="RefSeq" id="WP_003632569.1">
    <property type="nucleotide sequence ID" value="NC_013861.1"/>
</dbReference>
<dbReference type="EMBL" id="FN650140">
    <property type="protein sequence ID" value="CBJ11141.1"/>
    <property type="molecule type" value="Genomic_DNA"/>
</dbReference>
<dbReference type="AlphaFoldDB" id="D3HQH1"/>
<dbReference type="HOGENOM" id="CLU_1270991_0_0_6"/>
<organism evidence="1 2">
    <name type="scientific">Legionella longbeachae serogroup 1 (strain NSW150)</name>
    <dbReference type="NCBI Taxonomy" id="661367"/>
    <lineage>
        <taxon>Bacteria</taxon>
        <taxon>Pseudomonadati</taxon>
        <taxon>Pseudomonadota</taxon>
        <taxon>Gammaproteobacteria</taxon>
        <taxon>Legionellales</taxon>
        <taxon>Legionellaceae</taxon>
        <taxon>Legionella</taxon>
    </lineage>
</organism>
<evidence type="ECO:0008006" key="3">
    <source>
        <dbReference type="Google" id="ProtNLM"/>
    </source>
</evidence>
<accession>D3HQH1</accession>